<dbReference type="PANTHER" id="PTHR11061">
    <property type="entry name" value="RNA M5U METHYLTRANSFERASE"/>
    <property type="match status" value="1"/>
</dbReference>
<evidence type="ECO:0000256" key="8">
    <source>
        <dbReference type="ARBA" id="ARBA00023014"/>
    </source>
</evidence>
<evidence type="ECO:0000256" key="9">
    <source>
        <dbReference type="ARBA" id="ARBA00052756"/>
    </source>
</evidence>
<dbReference type="GO" id="GO:0070041">
    <property type="term" value="F:rRNA (uridine-C5-)-methyltransferase activity"/>
    <property type="evidence" value="ECO:0007669"/>
    <property type="project" value="UniProtKB-UniRule"/>
</dbReference>
<feature type="binding site" evidence="11">
    <location>
        <position position="352"/>
    </location>
    <ligand>
        <name>S-adenosyl-L-methionine</name>
        <dbReference type="ChEBI" id="CHEBI:59789"/>
    </ligand>
</feature>
<comment type="similarity">
    <text evidence="11">Belongs to the class I-like SAM-binding methyltransferase superfamily. RNA M5U methyltransferase family. RlmD subfamily.</text>
</comment>
<dbReference type="GO" id="GO:0070475">
    <property type="term" value="P:rRNA base methylation"/>
    <property type="evidence" value="ECO:0007669"/>
    <property type="project" value="TreeGrafter"/>
</dbReference>
<feature type="binding site" evidence="11">
    <location>
        <position position="77"/>
    </location>
    <ligand>
        <name>[4Fe-4S] cluster</name>
        <dbReference type="ChEBI" id="CHEBI:49883"/>
    </ligand>
</feature>
<feature type="binding site" evidence="11 12">
    <location>
        <position position="325"/>
    </location>
    <ligand>
        <name>S-adenosyl-L-methionine</name>
        <dbReference type="ChEBI" id="CHEBI:59789"/>
    </ligand>
</feature>
<dbReference type="EMBL" id="SNYM01000002">
    <property type="protein sequence ID" value="TDQ50632.1"/>
    <property type="molecule type" value="Genomic_DNA"/>
</dbReference>
<keyword evidence="16" id="KW-1185">Reference proteome</keyword>
<feature type="binding site" evidence="11 12">
    <location>
        <position position="304"/>
    </location>
    <ligand>
        <name>S-adenosyl-L-methionine</name>
        <dbReference type="ChEBI" id="CHEBI:59789"/>
    </ligand>
</feature>
<feature type="binding site" evidence="11">
    <location>
        <position position="83"/>
    </location>
    <ligand>
        <name>[4Fe-4S] cluster</name>
        <dbReference type="ChEBI" id="CHEBI:49883"/>
    </ligand>
</feature>
<dbReference type="InterPro" id="IPR001566">
    <property type="entry name" value="23S_rRNA_MeTrfase_RlmD"/>
</dbReference>
<dbReference type="InterPro" id="IPR002792">
    <property type="entry name" value="TRAM_dom"/>
</dbReference>
<keyword evidence="3 11" id="KW-0489">Methyltransferase</keyword>
<dbReference type="FunFam" id="3.40.50.150:FF:000009">
    <property type="entry name" value="23S rRNA (Uracil(1939)-C(5))-methyltransferase RlmD"/>
    <property type="match status" value="1"/>
</dbReference>
<evidence type="ECO:0000256" key="1">
    <source>
        <dbReference type="ARBA" id="ARBA00022485"/>
    </source>
</evidence>
<feature type="domain" description="TRAM" evidence="14">
    <location>
        <begin position="6"/>
        <end position="64"/>
    </location>
</feature>
<dbReference type="InterPro" id="IPR030391">
    <property type="entry name" value="MeTrfase_TrmA_CS"/>
</dbReference>
<evidence type="ECO:0000313" key="15">
    <source>
        <dbReference type="EMBL" id="TDQ50632.1"/>
    </source>
</evidence>
<evidence type="ECO:0000256" key="5">
    <source>
        <dbReference type="ARBA" id="ARBA00022691"/>
    </source>
</evidence>
<evidence type="ECO:0000256" key="11">
    <source>
        <dbReference type="HAMAP-Rule" id="MF_01010"/>
    </source>
</evidence>
<evidence type="ECO:0000259" key="14">
    <source>
        <dbReference type="PROSITE" id="PS50926"/>
    </source>
</evidence>
<feature type="binding site" evidence="11">
    <location>
        <position position="165"/>
    </location>
    <ligand>
        <name>[4Fe-4S] cluster</name>
        <dbReference type="ChEBI" id="CHEBI:49883"/>
    </ligand>
</feature>
<evidence type="ECO:0000256" key="12">
    <source>
        <dbReference type="PROSITE-ProRule" id="PRU01024"/>
    </source>
</evidence>
<dbReference type="InterPro" id="IPR029063">
    <property type="entry name" value="SAM-dependent_MTases_sf"/>
</dbReference>
<dbReference type="RefSeq" id="WP_133587963.1">
    <property type="nucleotide sequence ID" value="NZ_CP037953.1"/>
</dbReference>
<feature type="binding site" evidence="11">
    <location>
        <position position="86"/>
    </location>
    <ligand>
        <name>[4Fe-4S] cluster</name>
        <dbReference type="ChEBI" id="CHEBI:49883"/>
    </ligand>
</feature>
<dbReference type="NCBIfam" id="NF009639">
    <property type="entry name" value="PRK13168.1"/>
    <property type="match status" value="1"/>
</dbReference>
<sequence>MIKKRKVLPSETPTVTIEKLGHDARGITHLDGKIVFIDNALQGEQLKFQYTSTRSKFDEGVAIEILTPSEDRQQARCPHAVLCGGCSLQHMKSSAQIREKQATMLEQLAHFGNVQVPEILSPLTAEPFNYRRKARMGAKYVEKKGGALVGFREKRSNFLAAINECHVLHKVIADQIPRLRELIAECDGRFEIPQLEVAVGDDAAAIIVRHLKPLSEADHRRWLMFAESTGIHLYYQPKGLDSVHKVWPADGLERLCYRLPDFELEMRFHPLDFTQVNFEINRQMVTRAINLLDVQPEERVLDLFCGLGNFTLPLARRAREVVGVEGDEALVQRGIENATHNKIDNVRFYGADLTKDITSHPWAKEGFDKILIDPPRSGALEVVRELARFKAKRVVYVSCNPATLARDAGELTKLGYRLSKAGVMDMFPHTTHVESMAVFERKN</sequence>
<dbReference type="GO" id="GO:0003723">
    <property type="term" value="F:RNA binding"/>
    <property type="evidence" value="ECO:0007669"/>
    <property type="project" value="InterPro"/>
</dbReference>
<keyword evidence="6 11" id="KW-0479">Metal-binding</keyword>
<dbReference type="GO" id="GO:0005506">
    <property type="term" value="F:iron ion binding"/>
    <property type="evidence" value="ECO:0007669"/>
    <property type="project" value="UniProtKB-UniRule"/>
</dbReference>
<dbReference type="SUPFAM" id="SSF50249">
    <property type="entry name" value="Nucleic acid-binding proteins"/>
    <property type="match status" value="1"/>
</dbReference>
<evidence type="ECO:0000256" key="10">
    <source>
        <dbReference type="ARBA" id="ARBA00059995"/>
    </source>
</evidence>
<feature type="active site" description="Nucleophile" evidence="11 12">
    <location>
        <position position="399"/>
    </location>
</feature>
<evidence type="ECO:0000256" key="13">
    <source>
        <dbReference type="PROSITE-ProRule" id="PRU10015"/>
    </source>
</evidence>
<dbReference type="CDD" id="cd02440">
    <property type="entry name" value="AdoMet_MTases"/>
    <property type="match status" value="1"/>
</dbReference>
<keyword evidence="1 11" id="KW-0004">4Fe-4S</keyword>
<keyword evidence="2 11" id="KW-0698">rRNA processing</keyword>
<feature type="binding site" evidence="11">
    <location>
        <position position="309"/>
    </location>
    <ligand>
        <name>S-adenosyl-L-methionine</name>
        <dbReference type="ChEBI" id="CHEBI:59789"/>
    </ligand>
</feature>
<dbReference type="SUPFAM" id="SSF53335">
    <property type="entry name" value="S-adenosyl-L-methionine-dependent methyltransferases"/>
    <property type="match status" value="1"/>
</dbReference>
<name>A0A4R6UU04_9GAMM</name>
<dbReference type="PROSITE" id="PS01230">
    <property type="entry name" value="TRMA_1"/>
    <property type="match status" value="1"/>
</dbReference>
<comment type="function">
    <text evidence="10 11">Catalyzes the formation of 5-methyl-uridine at position 1939 (m5U1939) in 23S rRNA.</text>
</comment>
<reference evidence="15 16" key="1">
    <citation type="submission" date="2019-03" db="EMBL/GenBank/DDBJ databases">
        <title>Genomic Encyclopedia of Type Strains, Phase IV (KMG-IV): sequencing the most valuable type-strain genomes for metagenomic binning, comparative biology and taxonomic classification.</title>
        <authorList>
            <person name="Goeker M."/>
        </authorList>
    </citation>
    <scope>NUCLEOTIDE SEQUENCE [LARGE SCALE GENOMIC DNA]</scope>
    <source>
        <strain evidence="15 16">DSM 103792</strain>
    </source>
</reference>
<accession>A0A4R6UU04</accession>
<dbReference type="PROSITE" id="PS51687">
    <property type="entry name" value="SAM_MT_RNA_M5U"/>
    <property type="match status" value="1"/>
</dbReference>
<feature type="active site" evidence="13">
    <location>
        <position position="399"/>
    </location>
</feature>
<dbReference type="Pfam" id="PF01938">
    <property type="entry name" value="TRAM"/>
    <property type="match status" value="1"/>
</dbReference>
<dbReference type="OrthoDB" id="9804590at2"/>
<keyword evidence="4 11" id="KW-0808">Transferase</keyword>
<dbReference type="EC" id="2.1.1.190" evidence="11"/>
<dbReference type="Gene3D" id="2.40.50.140">
    <property type="entry name" value="Nucleic acid-binding proteins"/>
    <property type="match status" value="1"/>
</dbReference>
<dbReference type="NCBIfam" id="TIGR00479">
    <property type="entry name" value="rumA"/>
    <property type="match status" value="1"/>
</dbReference>
<evidence type="ECO:0000256" key="3">
    <source>
        <dbReference type="ARBA" id="ARBA00022603"/>
    </source>
</evidence>
<dbReference type="InterPro" id="IPR012340">
    <property type="entry name" value="NA-bd_OB-fold"/>
</dbReference>
<organism evidence="15 16">
    <name type="scientific">Permianibacter aggregans</name>
    <dbReference type="NCBI Taxonomy" id="1510150"/>
    <lineage>
        <taxon>Bacteria</taxon>
        <taxon>Pseudomonadati</taxon>
        <taxon>Pseudomonadota</taxon>
        <taxon>Gammaproteobacteria</taxon>
        <taxon>Pseudomonadales</taxon>
        <taxon>Pseudomonadaceae</taxon>
        <taxon>Permianibacter</taxon>
    </lineage>
</organism>
<evidence type="ECO:0000256" key="6">
    <source>
        <dbReference type="ARBA" id="ARBA00022723"/>
    </source>
</evidence>
<evidence type="ECO:0000256" key="2">
    <source>
        <dbReference type="ARBA" id="ARBA00022552"/>
    </source>
</evidence>
<comment type="catalytic activity">
    <reaction evidence="9 11">
        <text>uridine(1939) in 23S rRNA + S-adenosyl-L-methionine = 5-methyluridine(1939) in 23S rRNA + S-adenosyl-L-homocysteine + H(+)</text>
        <dbReference type="Rhea" id="RHEA:42908"/>
        <dbReference type="Rhea" id="RHEA-COMP:10278"/>
        <dbReference type="Rhea" id="RHEA-COMP:10279"/>
        <dbReference type="ChEBI" id="CHEBI:15378"/>
        <dbReference type="ChEBI" id="CHEBI:57856"/>
        <dbReference type="ChEBI" id="CHEBI:59789"/>
        <dbReference type="ChEBI" id="CHEBI:65315"/>
        <dbReference type="ChEBI" id="CHEBI:74447"/>
        <dbReference type="EC" id="2.1.1.190"/>
    </reaction>
</comment>
<keyword evidence="5 11" id="KW-0949">S-adenosyl-L-methionine</keyword>
<dbReference type="Proteomes" id="UP000295375">
    <property type="component" value="Unassembled WGS sequence"/>
</dbReference>
<keyword evidence="7 11" id="KW-0408">Iron</keyword>
<dbReference type="PROSITE" id="PS50926">
    <property type="entry name" value="TRAM"/>
    <property type="match status" value="1"/>
</dbReference>
<dbReference type="PROSITE" id="PS01231">
    <property type="entry name" value="TRMA_2"/>
    <property type="match status" value="1"/>
</dbReference>
<dbReference type="GO" id="GO:0051539">
    <property type="term" value="F:4 iron, 4 sulfur cluster binding"/>
    <property type="evidence" value="ECO:0007669"/>
    <property type="project" value="UniProtKB-KW"/>
</dbReference>
<dbReference type="InterPro" id="IPR030390">
    <property type="entry name" value="MeTrfase_TrmA_AS"/>
</dbReference>
<evidence type="ECO:0000256" key="7">
    <source>
        <dbReference type="ARBA" id="ARBA00023004"/>
    </source>
</evidence>
<dbReference type="AlphaFoldDB" id="A0A4R6UU04"/>
<evidence type="ECO:0000256" key="4">
    <source>
        <dbReference type="ARBA" id="ARBA00022679"/>
    </source>
</evidence>
<dbReference type="Pfam" id="PF05958">
    <property type="entry name" value="tRNA_U5-meth_tr"/>
    <property type="match status" value="1"/>
</dbReference>
<gene>
    <name evidence="11" type="primary">rlmD</name>
    <name evidence="15" type="ORF">EV696_102315</name>
</gene>
<dbReference type="HAMAP" id="MF_01010">
    <property type="entry name" value="23SrRNA_methyltr_RlmD"/>
    <property type="match status" value="1"/>
</dbReference>
<feature type="binding site" evidence="11 12">
    <location>
        <position position="275"/>
    </location>
    <ligand>
        <name>S-adenosyl-L-methionine</name>
        <dbReference type="ChEBI" id="CHEBI:59789"/>
    </ligand>
</feature>
<dbReference type="Gene3D" id="2.40.50.1070">
    <property type="match status" value="1"/>
</dbReference>
<dbReference type="InterPro" id="IPR010280">
    <property type="entry name" value="U5_MeTrfase_fam"/>
</dbReference>
<evidence type="ECO:0000313" key="16">
    <source>
        <dbReference type="Proteomes" id="UP000295375"/>
    </source>
</evidence>
<keyword evidence="8 11" id="KW-0411">Iron-sulfur</keyword>
<feature type="binding site" evidence="11 12">
    <location>
        <position position="373"/>
    </location>
    <ligand>
        <name>S-adenosyl-L-methionine</name>
        <dbReference type="ChEBI" id="CHEBI:59789"/>
    </ligand>
</feature>
<protein>
    <recommendedName>
        <fullName evidence="11">23S rRNA (uracil(1939)-C(5))-methyltransferase RlmD</fullName>
        <ecNumber evidence="11">2.1.1.190</ecNumber>
    </recommendedName>
    <alternativeName>
        <fullName evidence="11">23S rRNA(m5U1939)-methyltransferase</fullName>
    </alternativeName>
</protein>
<proteinExistence type="inferred from homology"/>
<dbReference type="PANTHER" id="PTHR11061:SF49">
    <property type="entry name" value="23S RRNA (URACIL(1939)-C(5))-METHYLTRANSFERASE RLMD"/>
    <property type="match status" value="1"/>
</dbReference>
<comment type="caution">
    <text evidence="15">The sequence shown here is derived from an EMBL/GenBank/DDBJ whole genome shotgun (WGS) entry which is preliminary data.</text>
</comment>
<dbReference type="Gene3D" id="3.40.50.150">
    <property type="entry name" value="Vaccinia Virus protein VP39"/>
    <property type="match status" value="1"/>
</dbReference>